<reference evidence="4" key="1">
    <citation type="submission" date="2015-09" db="EMBL/GenBank/DDBJ databases">
        <authorList>
            <consortium name="Pathogen Informatics"/>
        </authorList>
    </citation>
    <scope>NUCLEOTIDE SEQUENCE [LARGE SCALE GENOMIC DNA]</scope>
    <source>
        <strain evidence="4">Lake Konstanz</strain>
    </source>
</reference>
<sequence length="156" mass="17922">MRKQCASAYHLRREFNDRCMRHNKPRRHVLPPDDRRGAQERRKQRKRLLRPRRAAPEEARDRYRRHRERRWSPSPSTRCFFSPAGPTQPFARWVHCGGGCHAATSHGRIFGWGNNTYGQLGLGAGGVCEVVSSHRLIPFPLSTANNDGSLRSIVVT</sequence>
<dbReference type="InterPro" id="IPR000408">
    <property type="entry name" value="Reg_chr_condens"/>
</dbReference>
<feature type="compositionally biased region" description="Basic residues" evidence="2">
    <location>
        <begin position="42"/>
        <end position="53"/>
    </location>
</feature>
<dbReference type="SUPFAM" id="SSF50985">
    <property type="entry name" value="RCC1/BLIP-II"/>
    <property type="match status" value="1"/>
</dbReference>
<evidence type="ECO:0008006" key="5">
    <source>
        <dbReference type="Google" id="ProtNLM"/>
    </source>
</evidence>
<dbReference type="VEuPathDB" id="TriTrypDB:BSAL_17425"/>
<protein>
    <recommendedName>
        <fullName evidence="5">Regulator of chromosome condensation</fullName>
    </recommendedName>
</protein>
<evidence type="ECO:0000313" key="3">
    <source>
        <dbReference type="EMBL" id="CUG88814.1"/>
    </source>
</evidence>
<gene>
    <name evidence="3" type="ORF">BSAL_17425</name>
</gene>
<dbReference type="EMBL" id="CYKH01001675">
    <property type="protein sequence ID" value="CUG88814.1"/>
    <property type="molecule type" value="Genomic_DNA"/>
</dbReference>
<organism evidence="3 4">
    <name type="scientific">Bodo saltans</name>
    <name type="common">Flagellated protozoan</name>
    <dbReference type="NCBI Taxonomy" id="75058"/>
    <lineage>
        <taxon>Eukaryota</taxon>
        <taxon>Discoba</taxon>
        <taxon>Euglenozoa</taxon>
        <taxon>Kinetoplastea</taxon>
        <taxon>Metakinetoplastina</taxon>
        <taxon>Eubodonida</taxon>
        <taxon>Bodonidae</taxon>
        <taxon>Bodo</taxon>
    </lineage>
</organism>
<evidence type="ECO:0000256" key="2">
    <source>
        <dbReference type="SAM" id="MobiDB-lite"/>
    </source>
</evidence>
<proteinExistence type="predicted"/>
<evidence type="ECO:0000256" key="1">
    <source>
        <dbReference type="PROSITE-ProRule" id="PRU00235"/>
    </source>
</evidence>
<dbReference type="OrthoDB" id="10256179at2759"/>
<name>A0A0S4JFJ7_BODSA</name>
<feature type="repeat" description="RCC1" evidence="1">
    <location>
        <begin position="107"/>
        <end position="156"/>
    </location>
</feature>
<feature type="region of interest" description="Disordered" evidence="2">
    <location>
        <begin position="23"/>
        <end position="69"/>
    </location>
</feature>
<dbReference type="PROSITE" id="PS50012">
    <property type="entry name" value="RCC1_3"/>
    <property type="match status" value="1"/>
</dbReference>
<keyword evidence="4" id="KW-1185">Reference proteome</keyword>
<dbReference type="Proteomes" id="UP000051952">
    <property type="component" value="Unassembled WGS sequence"/>
</dbReference>
<dbReference type="Pfam" id="PF00415">
    <property type="entry name" value="RCC1"/>
    <property type="match status" value="1"/>
</dbReference>
<accession>A0A0S4JFJ7</accession>
<evidence type="ECO:0000313" key="4">
    <source>
        <dbReference type="Proteomes" id="UP000051952"/>
    </source>
</evidence>
<dbReference type="InterPro" id="IPR009091">
    <property type="entry name" value="RCC1/BLIP-II"/>
</dbReference>
<dbReference type="AlphaFoldDB" id="A0A0S4JFJ7"/>
<dbReference type="Gene3D" id="2.130.10.30">
    <property type="entry name" value="Regulator of chromosome condensation 1/beta-lactamase-inhibitor protein II"/>
    <property type="match status" value="1"/>
</dbReference>
<feature type="compositionally biased region" description="Basic and acidic residues" evidence="2">
    <location>
        <begin position="30"/>
        <end position="41"/>
    </location>
</feature>